<dbReference type="KEGG" id="bxe:Bxe_B0802"/>
<gene>
    <name evidence="1" type="ORF">Bxe_B0802</name>
</gene>
<dbReference type="Pfam" id="PF11828">
    <property type="entry name" value="DUF3348"/>
    <property type="match status" value="1"/>
</dbReference>
<evidence type="ECO:0008006" key="3">
    <source>
        <dbReference type="Google" id="ProtNLM"/>
    </source>
</evidence>
<dbReference type="AlphaFoldDB" id="Q13L87"/>
<protein>
    <recommendedName>
        <fullName evidence="3">DUF3348 domain-containing protein</fullName>
    </recommendedName>
</protein>
<dbReference type="PATRIC" id="fig|266265.5.peg.6979"/>
<dbReference type="RefSeq" id="WP_011492452.1">
    <property type="nucleotide sequence ID" value="NC_007952.1"/>
</dbReference>
<dbReference type="STRING" id="266265.Bxe_B0802"/>
<keyword evidence="2" id="KW-1185">Reference proteome</keyword>
<dbReference type="EMBL" id="CP000271">
    <property type="protein sequence ID" value="ABE35152.1"/>
    <property type="molecule type" value="Genomic_DNA"/>
</dbReference>
<organism evidence="1 2">
    <name type="scientific">Paraburkholderia xenovorans (strain LB400)</name>
    <dbReference type="NCBI Taxonomy" id="266265"/>
    <lineage>
        <taxon>Bacteria</taxon>
        <taxon>Pseudomonadati</taxon>
        <taxon>Pseudomonadota</taxon>
        <taxon>Betaproteobacteria</taxon>
        <taxon>Burkholderiales</taxon>
        <taxon>Burkholderiaceae</taxon>
        <taxon>Paraburkholderia</taxon>
    </lineage>
</organism>
<dbReference type="Proteomes" id="UP000001817">
    <property type="component" value="Chromosome 2"/>
</dbReference>
<evidence type="ECO:0000313" key="2">
    <source>
        <dbReference type="Proteomes" id="UP000001817"/>
    </source>
</evidence>
<dbReference type="OrthoDB" id="5949373at2"/>
<reference evidence="1 2" key="1">
    <citation type="journal article" date="2006" name="Proc. Natl. Acad. Sci. U.S.A.">
        <title>Burkholderia xenovorans LB400 harbors a multi-replicon, 9.73-Mbp genome shaped for versatility.</title>
        <authorList>
            <person name="Chain P.S."/>
            <person name="Denef V.J."/>
            <person name="Konstantinidis K.T."/>
            <person name="Vergez L.M."/>
            <person name="Agullo L."/>
            <person name="Reyes V.L."/>
            <person name="Hauser L."/>
            <person name="Cordova M."/>
            <person name="Gomez L."/>
            <person name="Gonzalez M."/>
            <person name="Land M."/>
            <person name="Lao V."/>
            <person name="Larimer F."/>
            <person name="LiPuma J.J."/>
            <person name="Mahenthiralingam E."/>
            <person name="Malfatti S.A."/>
            <person name="Marx C.J."/>
            <person name="Parnell J.J."/>
            <person name="Ramette A."/>
            <person name="Richardson P."/>
            <person name="Seeger M."/>
            <person name="Smith D."/>
            <person name="Spilker T."/>
            <person name="Sul W.J."/>
            <person name="Tsoi T.V."/>
            <person name="Ulrich L.E."/>
            <person name="Zhulin I.B."/>
            <person name="Tiedje J.M."/>
        </authorList>
    </citation>
    <scope>NUCLEOTIDE SEQUENCE [LARGE SCALE GENOMIC DNA]</scope>
    <source>
        <strain evidence="1 2">LB400</strain>
    </source>
</reference>
<name>Q13L87_PARXL</name>
<proteinExistence type="predicted"/>
<dbReference type="KEGG" id="bxb:DR64_6127"/>
<sequence>MLQAPQRTALSGPALIRLLARLADVDVPESRQSLSDRLSQWLGWTDAIALSSALNGNPPAVAAGARTFGSAEEADYVRARSSLAKTITGDSVFAVARRHGSVHASSQSVPTEPAADYAVFRQRYLAIQQSMETGIGNLRGRLRAMLAARTPNMARLAVVDAVMERALSERERSLLAGVPALLAGHFERLRAAEQAALAAAEAAGDADADATSDAAAPTPGAWLNLFRKDMQSVLLAELEIRLQPVEGLLAALRAS</sequence>
<evidence type="ECO:0000313" key="1">
    <source>
        <dbReference type="EMBL" id="ABE35152.1"/>
    </source>
</evidence>
<dbReference type="eggNOG" id="ENOG5032T22">
    <property type="taxonomic scope" value="Bacteria"/>
</dbReference>
<dbReference type="InterPro" id="IPR021783">
    <property type="entry name" value="DUF3348"/>
</dbReference>
<accession>Q13L87</accession>